<organism evidence="1 2">
    <name type="scientific">Martelella radicis</name>
    <dbReference type="NCBI Taxonomy" id="1397476"/>
    <lineage>
        <taxon>Bacteria</taxon>
        <taxon>Pseudomonadati</taxon>
        <taxon>Pseudomonadota</taxon>
        <taxon>Alphaproteobacteria</taxon>
        <taxon>Hyphomicrobiales</taxon>
        <taxon>Aurantimonadaceae</taxon>
        <taxon>Martelella</taxon>
    </lineage>
</organism>
<sequence>MAHLGGETSNALAQEFDDLSALFDTLADWNKQLQHIEIEFEEPQP</sequence>
<keyword evidence="2" id="KW-1185">Reference proteome</keyword>
<comment type="caution">
    <text evidence="1">The sequence shown here is derived from an EMBL/GenBank/DDBJ whole genome shotgun (WGS) entry which is preliminary data.</text>
</comment>
<evidence type="ECO:0000313" key="1">
    <source>
        <dbReference type="EMBL" id="MBB4123987.1"/>
    </source>
</evidence>
<proteinExistence type="predicted"/>
<accession>A0A7W6PD19</accession>
<protein>
    <submittedName>
        <fullName evidence="1">Uncharacterized protein</fullName>
    </submittedName>
</protein>
<dbReference type="AlphaFoldDB" id="A0A7W6PD19"/>
<name>A0A7W6PD19_9HYPH</name>
<gene>
    <name evidence="1" type="ORF">GGR30_003936</name>
</gene>
<evidence type="ECO:0000313" key="2">
    <source>
        <dbReference type="Proteomes" id="UP000530571"/>
    </source>
</evidence>
<reference evidence="1 2" key="1">
    <citation type="submission" date="2020-08" db="EMBL/GenBank/DDBJ databases">
        <title>Genomic Encyclopedia of Type Strains, Phase IV (KMG-IV): sequencing the most valuable type-strain genomes for metagenomic binning, comparative biology and taxonomic classification.</title>
        <authorList>
            <person name="Goeker M."/>
        </authorList>
    </citation>
    <scope>NUCLEOTIDE SEQUENCE [LARGE SCALE GENOMIC DNA]</scope>
    <source>
        <strain evidence="1 2">DSM 28101</strain>
    </source>
</reference>
<dbReference type="RefSeq" id="WP_183489990.1">
    <property type="nucleotide sequence ID" value="NZ_JACIDZ010000015.1"/>
</dbReference>
<dbReference type="Proteomes" id="UP000530571">
    <property type="component" value="Unassembled WGS sequence"/>
</dbReference>
<dbReference type="EMBL" id="JACIDZ010000015">
    <property type="protein sequence ID" value="MBB4123987.1"/>
    <property type="molecule type" value="Genomic_DNA"/>
</dbReference>